<dbReference type="RefSeq" id="WP_165759808.1">
    <property type="nucleotide sequence ID" value="NZ_FWFO01000001.1"/>
</dbReference>
<dbReference type="EMBL" id="FWFO01000001">
    <property type="protein sequence ID" value="SLN48735.1"/>
    <property type="molecule type" value="Genomic_DNA"/>
</dbReference>
<protein>
    <recommendedName>
        <fullName evidence="1">Parvulin-like PPIase</fullName>
    </recommendedName>
    <alternativeName>
        <fullName evidence="2">Peptidyl-prolyl cis-trans isomerase plp</fullName>
    </alternativeName>
    <alternativeName>
        <fullName evidence="3">Rotamase plp</fullName>
    </alternativeName>
</protein>
<feature type="domain" description="PpiC" evidence="5">
    <location>
        <begin position="117"/>
        <end position="225"/>
    </location>
</feature>
<dbReference type="PROSITE" id="PS50198">
    <property type="entry name" value="PPIC_PPIASE_2"/>
    <property type="match status" value="1"/>
</dbReference>
<organism evidence="6 7">
    <name type="scientific">Falsiruegeria litorea R37</name>
    <dbReference type="NCBI Taxonomy" id="1200284"/>
    <lineage>
        <taxon>Bacteria</taxon>
        <taxon>Pseudomonadati</taxon>
        <taxon>Pseudomonadota</taxon>
        <taxon>Alphaproteobacteria</taxon>
        <taxon>Rhodobacterales</taxon>
        <taxon>Roseobacteraceae</taxon>
        <taxon>Falsiruegeria</taxon>
    </lineage>
</organism>
<evidence type="ECO:0000256" key="1">
    <source>
        <dbReference type="ARBA" id="ARBA00018370"/>
    </source>
</evidence>
<keyword evidence="4" id="KW-0697">Rotamase</keyword>
<sequence length="281" mass="30426">MPKILREPIVHFGLLAVGLFVYFQLTAAPEPEGSDDGIIEISAADAALLANQHSQAWSRPPTREELDGLIQARIREEVLVREALALGLDTGDGVIRNRLRQKMQFLTDSAAQALTPEAPVLQAHLEANAERFEQAGTLAFEQVLLGSNPTEDEVKATLNDLRSGADPLTRGVASMLPSQVQASAPVQIDGGFGRGFSSALAEFPIGEWSGPVRSGFGLHLIRLTEKEASRLPDLAEVEGKVLFDWRREQANALSEAQFNALLTAYEIQIPSGDELNALVVQ</sequence>
<keyword evidence="7" id="KW-1185">Reference proteome</keyword>
<dbReference type="GO" id="GO:0003755">
    <property type="term" value="F:peptidyl-prolyl cis-trans isomerase activity"/>
    <property type="evidence" value="ECO:0007669"/>
    <property type="project" value="UniProtKB-KW"/>
</dbReference>
<evidence type="ECO:0000256" key="3">
    <source>
        <dbReference type="ARBA" id="ARBA00031484"/>
    </source>
</evidence>
<dbReference type="Pfam" id="PF13145">
    <property type="entry name" value="Rotamase_2"/>
    <property type="match status" value="1"/>
</dbReference>
<dbReference type="InterPro" id="IPR046357">
    <property type="entry name" value="PPIase_dom_sf"/>
</dbReference>
<dbReference type="Proteomes" id="UP000193077">
    <property type="component" value="Unassembled WGS sequence"/>
</dbReference>
<proteinExistence type="predicted"/>
<dbReference type="AlphaFoldDB" id="A0A1Y5SZP2"/>
<accession>A0A1Y5SZP2</accession>
<dbReference type="Gene3D" id="3.10.50.40">
    <property type="match status" value="1"/>
</dbReference>
<name>A0A1Y5SZP2_9RHOB</name>
<gene>
    <name evidence="6" type="ORF">TRL7639_02692</name>
</gene>
<evidence type="ECO:0000256" key="2">
    <source>
        <dbReference type="ARBA" id="ARBA00030642"/>
    </source>
</evidence>
<dbReference type="SUPFAM" id="SSF54534">
    <property type="entry name" value="FKBP-like"/>
    <property type="match status" value="1"/>
</dbReference>
<evidence type="ECO:0000313" key="6">
    <source>
        <dbReference type="EMBL" id="SLN48735.1"/>
    </source>
</evidence>
<evidence type="ECO:0000313" key="7">
    <source>
        <dbReference type="Proteomes" id="UP000193077"/>
    </source>
</evidence>
<reference evidence="6 7" key="1">
    <citation type="submission" date="2017-03" db="EMBL/GenBank/DDBJ databases">
        <authorList>
            <person name="Afonso C.L."/>
            <person name="Miller P.J."/>
            <person name="Scott M.A."/>
            <person name="Spackman E."/>
            <person name="Goraichik I."/>
            <person name="Dimitrov K.M."/>
            <person name="Suarez D.L."/>
            <person name="Swayne D.E."/>
        </authorList>
    </citation>
    <scope>NUCLEOTIDE SEQUENCE [LARGE SCALE GENOMIC DNA]</scope>
    <source>
        <strain evidence="6 7">CECT 7639</strain>
    </source>
</reference>
<evidence type="ECO:0000259" key="5">
    <source>
        <dbReference type="PROSITE" id="PS50198"/>
    </source>
</evidence>
<keyword evidence="4" id="KW-0413">Isomerase</keyword>
<evidence type="ECO:0000256" key="4">
    <source>
        <dbReference type="PROSITE-ProRule" id="PRU00278"/>
    </source>
</evidence>
<dbReference type="InterPro" id="IPR000297">
    <property type="entry name" value="PPIase_PpiC"/>
</dbReference>